<dbReference type="SUPFAM" id="SSF54373">
    <property type="entry name" value="FAD-linked reductases, C-terminal domain"/>
    <property type="match status" value="1"/>
</dbReference>
<evidence type="ECO:0000256" key="6">
    <source>
        <dbReference type="PIRSR" id="PIRSR000137-2"/>
    </source>
</evidence>
<feature type="region of interest" description="Disordered" evidence="8">
    <location>
        <begin position="207"/>
        <end position="226"/>
    </location>
</feature>
<name>A7HRX4_PARL1</name>
<dbReference type="eggNOG" id="COG2303">
    <property type="taxonomic scope" value="Bacteria"/>
</dbReference>
<evidence type="ECO:0000256" key="3">
    <source>
        <dbReference type="ARBA" id="ARBA00022630"/>
    </source>
</evidence>
<feature type="binding site" evidence="6">
    <location>
        <position position="160"/>
    </location>
    <ligand>
        <name>FAD</name>
        <dbReference type="ChEBI" id="CHEBI:57692"/>
    </ligand>
</feature>
<dbReference type="Gene3D" id="3.50.50.60">
    <property type="entry name" value="FAD/NAD(P)-binding domain"/>
    <property type="match status" value="1"/>
</dbReference>
<dbReference type="EMBL" id="CP000774">
    <property type="protein sequence ID" value="ABS62657.1"/>
    <property type="molecule type" value="Genomic_DNA"/>
</dbReference>
<dbReference type="HOGENOM" id="CLU_002865_7_2_5"/>
<protein>
    <submittedName>
        <fullName evidence="11">Glucose-methanol-choline oxidoreductase</fullName>
    </submittedName>
</protein>
<evidence type="ECO:0000256" key="5">
    <source>
        <dbReference type="PIRSR" id="PIRSR000137-1"/>
    </source>
</evidence>
<dbReference type="AlphaFoldDB" id="A7HRX4"/>
<evidence type="ECO:0000259" key="10">
    <source>
        <dbReference type="PROSITE" id="PS00624"/>
    </source>
</evidence>
<keyword evidence="3 7" id="KW-0285">Flavoprotein</keyword>
<evidence type="ECO:0000256" key="1">
    <source>
        <dbReference type="ARBA" id="ARBA00001974"/>
    </source>
</evidence>
<sequence length="609" mass="66538">MPAGHSSRYIGISSAASAPLLFLAPRTRRPCWERICDEKKYHNLPHSRGRVCKPVPWCRPLPNSVGRWKSGEERPQTVPVTYHYIVVGGGSAGCVVAARLSEHSENTVLLLESGGPDGNLLLKMPMVFTLLKDSEFDWGYSTDPEPFASERIVQTPRGKVLGGSSSVNGLMYSRGHPKDYDQWMQMGAQGWSFDEVLPFFKKSERNWRGEGPSHGGSGPLSVERSTSNEPVARAIMKAAQALDYRVLDDFEAGDPEGFALPDKTTCRGRRASASTAFLDPVRKRRNLKVVTGAHVTRVVIEKGRATGVEYLKNGKTVTASATQEIVLSGGAYASPQLLMLSGIGPADHLRDVGIENVVDLPGVGTGLQEHPLVPMGFSARKPFRFSRQLRADRLAFSVMNWMLTGRGAPSGAPLNSIAYYKSRPDLERPDLENVFMSTNLAAHVWFPGWRKPQPDMLTSLNVVLRPGSRGSVRLRSADPLAPPRIQLNLLQDPNDLRLLRHALRWTRDFVRQAPLSEYVGAEAFPGAALETDAALDAFIRQNVSITQHPACTCKMGVGDDAVVDPQLKVRGIDGLRIADASVMPTLIGGHTNAPAIMIGERAADMMLAK</sequence>
<feature type="domain" description="Glucose-methanol-choline oxidoreductase N-terminal" evidence="10">
    <location>
        <begin position="330"/>
        <end position="344"/>
    </location>
</feature>
<evidence type="ECO:0000256" key="4">
    <source>
        <dbReference type="ARBA" id="ARBA00022827"/>
    </source>
</evidence>
<dbReference type="Pfam" id="PF00732">
    <property type="entry name" value="GMC_oxred_N"/>
    <property type="match status" value="1"/>
</dbReference>
<evidence type="ECO:0000256" key="2">
    <source>
        <dbReference type="ARBA" id="ARBA00010790"/>
    </source>
</evidence>
<dbReference type="PROSITE" id="PS00624">
    <property type="entry name" value="GMC_OXRED_2"/>
    <property type="match status" value="1"/>
</dbReference>
<evidence type="ECO:0000256" key="7">
    <source>
        <dbReference type="RuleBase" id="RU003968"/>
    </source>
</evidence>
<dbReference type="STRING" id="402881.Plav_1035"/>
<evidence type="ECO:0000313" key="12">
    <source>
        <dbReference type="Proteomes" id="UP000006377"/>
    </source>
</evidence>
<reference evidence="11 12" key="1">
    <citation type="journal article" date="2011" name="Stand. Genomic Sci.">
        <title>Complete genome sequence of Parvibaculum lavamentivorans type strain (DS-1(T)).</title>
        <authorList>
            <person name="Schleheck D."/>
            <person name="Weiss M."/>
            <person name="Pitluck S."/>
            <person name="Bruce D."/>
            <person name="Land M.L."/>
            <person name="Han S."/>
            <person name="Saunders E."/>
            <person name="Tapia R."/>
            <person name="Detter C."/>
            <person name="Brettin T."/>
            <person name="Han J."/>
            <person name="Woyke T."/>
            <person name="Goodwin L."/>
            <person name="Pennacchio L."/>
            <person name="Nolan M."/>
            <person name="Cook A.M."/>
            <person name="Kjelleberg S."/>
            <person name="Thomas T."/>
        </authorList>
    </citation>
    <scope>NUCLEOTIDE SEQUENCE [LARGE SCALE GENOMIC DNA]</scope>
    <source>
        <strain evidence="12">DS-1 / DSM 13023 / NCIMB 13966</strain>
    </source>
</reference>
<organism evidence="11 12">
    <name type="scientific">Parvibaculum lavamentivorans (strain DS-1 / DSM 13023 / NCIMB 13966)</name>
    <dbReference type="NCBI Taxonomy" id="402881"/>
    <lineage>
        <taxon>Bacteria</taxon>
        <taxon>Pseudomonadati</taxon>
        <taxon>Pseudomonadota</taxon>
        <taxon>Alphaproteobacteria</taxon>
        <taxon>Hyphomicrobiales</taxon>
        <taxon>Parvibaculaceae</taxon>
        <taxon>Parvibaculum</taxon>
    </lineage>
</organism>
<dbReference type="GO" id="GO:0050660">
    <property type="term" value="F:flavin adenine dinucleotide binding"/>
    <property type="evidence" value="ECO:0007669"/>
    <property type="project" value="InterPro"/>
</dbReference>
<dbReference type="Pfam" id="PF05199">
    <property type="entry name" value="GMC_oxred_C"/>
    <property type="match status" value="1"/>
</dbReference>
<dbReference type="PROSITE" id="PS00623">
    <property type="entry name" value="GMC_OXRED_1"/>
    <property type="match status" value="1"/>
</dbReference>
<proteinExistence type="inferred from homology"/>
<feature type="active site" description="Proton acceptor" evidence="5">
    <location>
        <position position="590"/>
    </location>
</feature>
<dbReference type="InterPro" id="IPR012132">
    <property type="entry name" value="GMC_OxRdtase"/>
</dbReference>
<dbReference type="SUPFAM" id="SSF51905">
    <property type="entry name" value="FAD/NAD(P)-binding domain"/>
    <property type="match status" value="1"/>
</dbReference>
<dbReference type="Gene3D" id="3.30.560.10">
    <property type="entry name" value="Glucose Oxidase, domain 3"/>
    <property type="match status" value="1"/>
</dbReference>
<comment type="similarity">
    <text evidence="2 7">Belongs to the GMC oxidoreductase family.</text>
</comment>
<evidence type="ECO:0000259" key="9">
    <source>
        <dbReference type="PROSITE" id="PS00623"/>
    </source>
</evidence>
<feature type="binding site" evidence="6">
    <location>
        <position position="295"/>
    </location>
    <ligand>
        <name>FAD</name>
        <dbReference type="ChEBI" id="CHEBI:57692"/>
    </ligand>
</feature>
<dbReference type="PANTHER" id="PTHR11552">
    <property type="entry name" value="GLUCOSE-METHANOL-CHOLINE GMC OXIDOREDUCTASE"/>
    <property type="match status" value="1"/>
</dbReference>
<dbReference type="InterPro" id="IPR000172">
    <property type="entry name" value="GMC_OxRdtase_N"/>
</dbReference>
<dbReference type="GO" id="GO:0016614">
    <property type="term" value="F:oxidoreductase activity, acting on CH-OH group of donors"/>
    <property type="evidence" value="ECO:0007669"/>
    <property type="project" value="InterPro"/>
</dbReference>
<keyword evidence="12" id="KW-1185">Reference proteome</keyword>
<dbReference type="PIRSF" id="PIRSF000137">
    <property type="entry name" value="Alcohol_oxidase"/>
    <property type="match status" value="1"/>
</dbReference>
<accession>A7HRX4</accession>
<dbReference type="PANTHER" id="PTHR11552:SF147">
    <property type="entry name" value="CHOLINE DEHYDROGENASE, MITOCHONDRIAL"/>
    <property type="match status" value="1"/>
</dbReference>
<keyword evidence="4 6" id="KW-0274">FAD</keyword>
<gene>
    <name evidence="11" type="ordered locus">Plav_1035</name>
</gene>
<dbReference type="Proteomes" id="UP000006377">
    <property type="component" value="Chromosome"/>
</dbReference>
<dbReference type="InterPro" id="IPR036188">
    <property type="entry name" value="FAD/NAD-bd_sf"/>
</dbReference>
<dbReference type="KEGG" id="pla:Plav_1035"/>
<comment type="cofactor">
    <cofactor evidence="1 6">
        <name>FAD</name>
        <dbReference type="ChEBI" id="CHEBI:57692"/>
    </cofactor>
</comment>
<feature type="domain" description="Glucose-methanol-choline oxidoreductase N-terminal" evidence="9">
    <location>
        <begin position="158"/>
        <end position="181"/>
    </location>
</feature>
<evidence type="ECO:0000313" key="11">
    <source>
        <dbReference type="EMBL" id="ABS62657.1"/>
    </source>
</evidence>
<feature type="active site" description="Proton donor" evidence="5">
    <location>
        <position position="548"/>
    </location>
</feature>
<dbReference type="InterPro" id="IPR007867">
    <property type="entry name" value="GMC_OxRtase_C"/>
</dbReference>
<evidence type="ECO:0000256" key="8">
    <source>
        <dbReference type="SAM" id="MobiDB-lite"/>
    </source>
</evidence>